<evidence type="ECO:0000313" key="2">
    <source>
        <dbReference type="EMBL" id="EZH75774.1"/>
    </source>
</evidence>
<keyword evidence="3" id="KW-1185">Reference proteome</keyword>
<name>A0A023C0P4_9FLAO</name>
<dbReference type="OrthoDB" id="1159372at2"/>
<dbReference type="InterPro" id="IPR018744">
    <property type="entry name" value="DUF2293"/>
</dbReference>
<protein>
    <recommendedName>
        <fullName evidence="1">DUF2293 domain-containing protein</fullName>
    </recommendedName>
</protein>
<accession>A0A023C0P4</accession>
<gene>
    <name evidence="2" type="ORF">ATO12_03025</name>
</gene>
<dbReference type="AlphaFoldDB" id="A0A023C0P4"/>
<dbReference type="Pfam" id="PF10056">
    <property type="entry name" value="DUF2293"/>
    <property type="match status" value="1"/>
</dbReference>
<sequence length="223" mass="25903">MATTSQNIFLTKKEKLRCIQCGKRILVGKSFVAESEKHKGTCFSCSPFGGYVLLPPGDAAMTRRSKKHSTLCGVVWAWNQRRKRYERQGQLVEEIAIEKAKLECLKDQDIRAEKNRKAAIVREQQDKEYIVNFASAIRRRYPNCPIKREYDIAKHACEKYSGRVGRTANAKKFDDKMIDLAVEAHIRHAETNYDNQFGKGKRKKEIRKEVRSDINQVLKHWKE</sequence>
<comment type="caution">
    <text evidence="2">The sequence shown here is derived from an EMBL/GenBank/DDBJ whole genome shotgun (WGS) entry which is preliminary data.</text>
</comment>
<dbReference type="EMBL" id="AQRA01000001">
    <property type="protein sequence ID" value="EZH75774.1"/>
    <property type="molecule type" value="Genomic_DNA"/>
</dbReference>
<evidence type="ECO:0000313" key="3">
    <source>
        <dbReference type="Proteomes" id="UP000023541"/>
    </source>
</evidence>
<dbReference type="PANTHER" id="PTHR38113">
    <property type="match status" value="1"/>
</dbReference>
<feature type="domain" description="DUF2293" evidence="1">
    <location>
        <begin position="136"/>
        <end position="222"/>
    </location>
</feature>
<dbReference type="PANTHER" id="PTHR38113:SF2">
    <property type="entry name" value="DUF2293 DOMAIN-CONTAINING PROTEIN"/>
    <property type="match status" value="1"/>
</dbReference>
<organism evidence="2 3">
    <name type="scientific">Aquimarina atlantica</name>
    <dbReference type="NCBI Taxonomy" id="1317122"/>
    <lineage>
        <taxon>Bacteria</taxon>
        <taxon>Pseudomonadati</taxon>
        <taxon>Bacteroidota</taxon>
        <taxon>Flavobacteriia</taxon>
        <taxon>Flavobacteriales</taxon>
        <taxon>Flavobacteriaceae</taxon>
        <taxon>Aquimarina</taxon>
    </lineage>
</organism>
<dbReference type="eggNOG" id="COG5586">
    <property type="taxonomic scope" value="Bacteria"/>
</dbReference>
<dbReference type="STRING" id="1317122.ATO12_03025"/>
<evidence type="ECO:0000259" key="1">
    <source>
        <dbReference type="Pfam" id="PF10056"/>
    </source>
</evidence>
<reference evidence="2 3" key="1">
    <citation type="submission" date="2014-04" db="EMBL/GenBank/DDBJ databases">
        <title>Aquimarina sp. 22II-S11-z7 Genome Sequencing.</title>
        <authorList>
            <person name="Lai Q."/>
        </authorList>
    </citation>
    <scope>NUCLEOTIDE SEQUENCE [LARGE SCALE GENOMIC DNA]</scope>
    <source>
        <strain evidence="2 3">22II-S11-z7</strain>
    </source>
</reference>
<dbReference type="RefSeq" id="WP_034238451.1">
    <property type="nucleotide sequence ID" value="NZ_AQRA01000001.1"/>
</dbReference>
<proteinExistence type="predicted"/>
<dbReference type="Proteomes" id="UP000023541">
    <property type="component" value="Unassembled WGS sequence"/>
</dbReference>